<keyword evidence="1" id="KW-0472">Membrane</keyword>
<name>A0ABY1QC68_9BACT</name>
<keyword evidence="1" id="KW-0812">Transmembrane</keyword>
<gene>
    <name evidence="2" type="ORF">SAMN06265222_110107</name>
</gene>
<protein>
    <submittedName>
        <fullName evidence="2">Uncharacterized protein</fullName>
    </submittedName>
</protein>
<keyword evidence="1" id="KW-1133">Transmembrane helix</keyword>
<dbReference type="RefSeq" id="WP_283433878.1">
    <property type="nucleotide sequence ID" value="NZ_FXUG01000010.1"/>
</dbReference>
<evidence type="ECO:0000313" key="3">
    <source>
        <dbReference type="Proteomes" id="UP001158067"/>
    </source>
</evidence>
<accession>A0ABY1QC68</accession>
<feature type="transmembrane region" description="Helical" evidence="1">
    <location>
        <begin position="119"/>
        <end position="137"/>
    </location>
</feature>
<evidence type="ECO:0000256" key="1">
    <source>
        <dbReference type="SAM" id="Phobius"/>
    </source>
</evidence>
<dbReference type="EMBL" id="FXUG01000010">
    <property type="protein sequence ID" value="SMP67147.1"/>
    <property type="molecule type" value="Genomic_DNA"/>
</dbReference>
<dbReference type="Proteomes" id="UP001158067">
    <property type="component" value="Unassembled WGS sequence"/>
</dbReference>
<organism evidence="2 3">
    <name type="scientific">Neorhodopirellula lusitana</name>
    <dbReference type="NCBI Taxonomy" id="445327"/>
    <lineage>
        <taxon>Bacteria</taxon>
        <taxon>Pseudomonadati</taxon>
        <taxon>Planctomycetota</taxon>
        <taxon>Planctomycetia</taxon>
        <taxon>Pirellulales</taxon>
        <taxon>Pirellulaceae</taxon>
        <taxon>Neorhodopirellula</taxon>
    </lineage>
</organism>
<keyword evidence="3" id="KW-1185">Reference proteome</keyword>
<proteinExistence type="predicted"/>
<sequence length="161" mass="17634">MSEHHQGTAVTDDSSKQNQNEWSLVYEAIAERWPQIDQAELRQCEQSITAITKHVSDQVESAADEVNAAVTEFAPETHSVLEPVAEKLKQASSTVGGSVSNAVERVQYEIDESPVKTSLGALAAGFALGVLATTIYARAHRDATHRRQATAWEQMRKRFGA</sequence>
<evidence type="ECO:0000313" key="2">
    <source>
        <dbReference type="EMBL" id="SMP67147.1"/>
    </source>
</evidence>
<comment type="caution">
    <text evidence="2">The sequence shown here is derived from an EMBL/GenBank/DDBJ whole genome shotgun (WGS) entry which is preliminary data.</text>
</comment>
<reference evidence="2 3" key="1">
    <citation type="submission" date="2017-05" db="EMBL/GenBank/DDBJ databases">
        <authorList>
            <person name="Varghese N."/>
            <person name="Submissions S."/>
        </authorList>
    </citation>
    <scope>NUCLEOTIDE SEQUENCE [LARGE SCALE GENOMIC DNA]</scope>
    <source>
        <strain evidence="2 3">DSM 25457</strain>
    </source>
</reference>